<dbReference type="AlphaFoldDB" id="A0A5R9FYK4"/>
<dbReference type="EMBL" id="VCIW01000024">
    <property type="protein sequence ID" value="TLS49137.1"/>
    <property type="molecule type" value="Genomic_DNA"/>
</dbReference>
<evidence type="ECO:0000313" key="2">
    <source>
        <dbReference type="Proteomes" id="UP000309676"/>
    </source>
</evidence>
<evidence type="ECO:0008006" key="3">
    <source>
        <dbReference type="Google" id="ProtNLM"/>
    </source>
</evidence>
<accession>A0A5R9FYK4</accession>
<organism evidence="1 2">
    <name type="scientific">Paenibacillus antri</name>
    <dbReference type="NCBI Taxonomy" id="2582848"/>
    <lineage>
        <taxon>Bacteria</taxon>
        <taxon>Bacillati</taxon>
        <taxon>Bacillota</taxon>
        <taxon>Bacilli</taxon>
        <taxon>Bacillales</taxon>
        <taxon>Paenibacillaceae</taxon>
        <taxon>Paenibacillus</taxon>
    </lineage>
</organism>
<reference evidence="1 2" key="1">
    <citation type="submission" date="2019-05" db="EMBL/GenBank/DDBJ databases">
        <authorList>
            <person name="Narsing Rao M.P."/>
            <person name="Li W.J."/>
        </authorList>
    </citation>
    <scope>NUCLEOTIDE SEQUENCE [LARGE SCALE GENOMIC DNA]</scope>
    <source>
        <strain evidence="1 2">SYSU_K30003</strain>
    </source>
</reference>
<protein>
    <recommendedName>
        <fullName evidence="3">RNA polymerase sigma-70 region 2 domain-containing protein</fullName>
    </recommendedName>
</protein>
<keyword evidence="2" id="KW-1185">Reference proteome</keyword>
<comment type="caution">
    <text evidence="1">The sequence shown here is derived from an EMBL/GenBank/DDBJ whole genome shotgun (WGS) entry which is preliminary data.</text>
</comment>
<dbReference type="RefSeq" id="WP_138197519.1">
    <property type="nucleotide sequence ID" value="NZ_VCIW01000024.1"/>
</dbReference>
<evidence type="ECO:0000313" key="1">
    <source>
        <dbReference type="EMBL" id="TLS49137.1"/>
    </source>
</evidence>
<dbReference type="Proteomes" id="UP000309676">
    <property type="component" value="Unassembled WGS sequence"/>
</dbReference>
<proteinExistence type="predicted"/>
<sequence>MPAKADVLKQYEVYGYRIAMYLLGDEASAAEAAKDALAELYRTDAFFRQPSAQQMRTAKQAFMRHSLSTKASSRSCLS</sequence>
<name>A0A5R9FYK4_9BACL</name>
<gene>
    <name evidence="1" type="ORF">FE782_27235</name>
</gene>